<dbReference type="EMBL" id="BAFE01000047">
    <property type="protein sequence ID" value="GAB48219.1"/>
    <property type="molecule type" value="Genomic_DNA"/>
</dbReference>
<dbReference type="RefSeq" id="WP_009482117.1">
    <property type="nucleotide sequence ID" value="NZ_BAFE01000047.1"/>
</dbReference>
<organism evidence="1 2">
    <name type="scientific">Mobilicoccus pelagius NBRC 104925</name>
    <dbReference type="NCBI Taxonomy" id="1089455"/>
    <lineage>
        <taxon>Bacteria</taxon>
        <taxon>Bacillati</taxon>
        <taxon>Actinomycetota</taxon>
        <taxon>Actinomycetes</taxon>
        <taxon>Micrococcales</taxon>
        <taxon>Dermatophilaceae</taxon>
        <taxon>Mobilicoccus</taxon>
    </lineage>
</organism>
<proteinExistence type="predicted"/>
<protein>
    <submittedName>
        <fullName evidence="1">Uncharacterized protein</fullName>
    </submittedName>
</protein>
<dbReference type="PANTHER" id="PTHR34724:SF2">
    <property type="entry name" value="OS12G0596101 PROTEIN"/>
    <property type="match status" value="1"/>
</dbReference>
<name>H5UR61_9MICO</name>
<gene>
    <name evidence="1" type="ORF">MOPEL_067_00680</name>
</gene>
<dbReference type="Proteomes" id="UP000004367">
    <property type="component" value="Unassembled WGS sequence"/>
</dbReference>
<comment type="caution">
    <text evidence="1">The sequence shown here is derived from an EMBL/GenBank/DDBJ whole genome shotgun (WGS) entry which is preliminary data.</text>
</comment>
<dbReference type="PANTHER" id="PTHR34724">
    <property type="entry name" value="OS12G0596101 PROTEIN"/>
    <property type="match status" value="1"/>
</dbReference>
<accession>H5UR61</accession>
<dbReference type="AlphaFoldDB" id="H5UR61"/>
<reference evidence="1 2" key="1">
    <citation type="submission" date="2012-02" db="EMBL/GenBank/DDBJ databases">
        <title>Whole genome shotgun sequence of Mobilicoccus pelagius NBRC 104925.</title>
        <authorList>
            <person name="Yoshida Y."/>
            <person name="Hosoyama A."/>
            <person name="Tsuchikane K."/>
            <person name="Katsumata H."/>
            <person name="Yamazaki S."/>
            <person name="Fujita N."/>
        </authorList>
    </citation>
    <scope>NUCLEOTIDE SEQUENCE [LARGE SCALE GENOMIC DNA]</scope>
    <source>
        <strain evidence="1 2">NBRC 104925</strain>
    </source>
</reference>
<dbReference type="STRING" id="1089455.MOPEL_067_00680"/>
<sequence>MCRPVPCFVCGKTTWEGCGQHVDQVKAQVPADQWCPGHGDARTH</sequence>
<evidence type="ECO:0000313" key="1">
    <source>
        <dbReference type="EMBL" id="GAB48219.1"/>
    </source>
</evidence>
<evidence type="ECO:0000313" key="2">
    <source>
        <dbReference type="Proteomes" id="UP000004367"/>
    </source>
</evidence>
<keyword evidence="2" id="KW-1185">Reference proteome</keyword>